<accession>A0LU69</accession>
<evidence type="ECO:0000256" key="5">
    <source>
        <dbReference type="ARBA" id="ARBA00049957"/>
    </source>
</evidence>
<dbReference type="GO" id="GO:0003677">
    <property type="term" value="F:DNA binding"/>
    <property type="evidence" value="ECO:0007669"/>
    <property type="project" value="UniProtKB-KW"/>
</dbReference>
<protein>
    <recommendedName>
        <fullName evidence="6">5'-3' exonuclease</fullName>
    </recommendedName>
</protein>
<dbReference type="InterPro" id="IPR038969">
    <property type="entry name" value="FEN"/>
</dbReference>
<evidence type="ECO:0000256" key="2">
    <source>
        <dbReference type="ARBA" id="ARBA00022801"/>
    </source>
</evidence>
<dbReference type="Pfam" id="PF01367">
    <property type="entry name" value="5_3_exonuc"/>
    <property type="match status" value="1"/>
</dbReference>
<dbReference type="SMART" id="SM00279">
    <property type="entry name" value="HhH2"/>
    <property type="match status" value="1"/>
</dbReference>
<dbReference type="SUPFAM" id="SSF88723">
    <property type="entry name" value="PIN domain-like"/>
    <property type="match status" value="1"/>
</dbReference>
<dbReference type="AlphaFoldDB" id="A0LU69"/>
<dbReference type="Proteomes" id="UP000008221">
    <property type="component" value="Chromosome"/>
</dbReference>
<dbReference type="EMBL" id="CP000481">
    <property type="protein sequence ID" value="ABK52979.1"/>
    <property type="molecule type" value="Genomic_DNA"/>
</dbReference>
<dbReference type="Gene3D" id="1.10.150.20">
    <property type="entry name" value="5' to 3' exonuclease, C-terminal subdomain"/>
    <property type="match status" value="1"/>
</dbReference>
<dbReference type="SUPFAM" id="SSF47807">
    <property type="entry name" value="5' to 3' exonuclease, C-terminal subdomain"/>
    <property type="match status" value="1"/>
</dbReference>
<dbReference type="InParanoid" id="A0LU69"/>
<dbReference type="CDD" id="cd09859">
    <property type="entry name" value="PIN_53EXO"/>
    <property type="match status" value="1"/>
</dbReference>
<dbReference type="RefSeq" id="WP_011720042.1">
    <property type="nucleotide sequence ID" value="NC_008578.1"/>
</dbReference>
<dbReference type="InterPro" id="IPR002421">
    <property type="entry name" value="5-3_exonuclease"/>
</dbReference>
<dbReference type="SMART" id="SM00475">
    <property type="entry name" value="53EXOc"/>
    <property type="match status" value="1"/>
</dbReference>
<dbReference type="PANTHER" id="PTHR42646:SF2">
    <property type="entry name" value="5'-3' EXONUCLEASE FAMILY PROTEIN"/>
    <property type="match status" value="1"/>
</dbReference>
<dbReference type="KEGG" id="ace:Acel_1207"/>
<name>A0LU69_ACIC1</name>
<evidence type="ECO:0000256" key="4">
    <source>
        <dbReference type="ARBA" id="ARBA00023125"/>
    </source>
</evidence>
<dbReference type="HOGENOM" id="CLU_004675_1_3_11"/>
<dbReference type="GO" id="GO:0033567">
    <property type="term" value="P:DNA replication, Okazaki fragment processing"/>
    <property type="evidence" value="ECO:0007669"/>
    <property type="project" value="InterPro"/>
</dbReference>
<evidence type="ECO:0000259" key="7">
    <source>
        <dbReference type="SMART" id="SM00475"/>
    </source>
</evidence>
<keyword evidence="3 8" id="KW-0269">Exonuclease</keyword>
<dbReference type="Pfam" id="PF02739">
    <property type="entry name" value="5_3_exonuc_N"/>
    <property type="match status" value="1"/>
</dbReference>
<comment type="function">
    <text evidence="5">5'-3' exonuclease acting preferentially on double-stranded DNA.</text>
</comment>
<organism evidence="8 9">
    <name type="scientific">Acidothermus cellulolyticus (strain ATCC 43068 / DSM 8971 / 11B)</name>
    <dbReference type="NCBI Taxonomy" id="351607"/>
    <lineage>
        <taxon>Bacteria</taxon>
        <taxon>Bacillati</taxon>
        <taxon>Actinomycetota</taxon>
        <taxon>Actinomycetes</taxon>
        <taxon>Acidothermales</taxon>
        <taxon>Acidothermaceae</taxon>
        <taxon>Acidothermus</taxon>
    </lineage>
</organism>
<dbReference type="CDD" id="cd09898">
    <property type="entry name" value="H3TH_53EXO"/>
    <property type="match status" value="1"/>
</dbReference>
<evidence type="ECO:0000256" key="6">
    <source>
        <dbReference type="ARBA" id="ARBA00050026"/>
    </source>
</evidence>
<dbReference type="Gene3D" id="3.40.50.1010">
    <property type="entry name" value="5'-nuclease"/>
    <property type="match status" value="1"/>
</dbReference>
<proteinExistence type="predicted"/>
<evidence type="ECO:0000256" key="1">
    <source>
        <dbReference type="ARBA" id="ARBA00022722"/>
    </source>
</evidence>
<dbReference type="InterPro" id="IPR029060">
    <property type="entry name" value="PIN-like_dom_sf"/>
</dbReference>
<dbReference type="STRING" id="351607.Acel_1207"/>
<keyword evidence="9" id="KW-1185">Reference proteome</keyword>
<dbReference type="InterPro" id="IPR020046">
    <property type="entry name" value="5-3_exonucl_a-hlix_arch_N"/>
</dbReference>
<dbReference type="eggNOG" id="COG0258">
    <property type="taxonomic scope" value="Bacteria"/>
</dbReference>
<dbReference type="GO" id="GO:0017108">
    <property type="term" value="F:5'-flap endonuclease activity"/>
    <property type="evidence" value="ECO:0007669"/>
    <property type="project" value="InterPro"/>
</dbReference>
<sequence>MVSSPSTAPPRPPVGKLLAVDAASLYFRAFYGVPERFAARDGTPVNAVRGLLDALVTLIRLSEPEFLAVCLDPDWRPAFRVAALPAYKAHRAASDGSEIVPPELAVQIPLIPKVLQALGIAVVAVPGFEADDALATLAARHPGPVDIATGDRDLFQVVDDAKPVRVLYVQRGVRDAEVVDDGYVRHRYGVPASSYADFAMLRGDPSDGLPGIPGVGEKTAARLLRTFGSVDALLAACAAGSADVPARLRERISSAASYLAAAHIVVTVRRDVPIDTAPVPVSGVRPAADLGALADELGLAGPVHRLLNALGHATGAARSHATGV</sequence>
<evidence type="ECO:0000313" key="9">
    <source>
        <dbReference type="Proteomes" id="UP000008221"/>
    </source>
</evidence>
<gene>
    <name evidence="8" type="ordered locus">Acel_1207</name>
</gene>
<keyword evidence="2" id="KW-0378">Hydrolase</keyword>
<dbReference type="OrthoDB" id="9806424at2"/>
<evidence type="ECO:0000313" key="8">
    <source>
        <dbReference type="EMBL" id="ABK52979.1"/>
    </source>
</evidence>
<keyword evidence="4" id="KW-0238">DNA-binding</keyword>
<reference evidence="8 9" key="1">
    <citation type="journal article" date="2009" name="Genome Res.">
        <title>Complete genome of the cellulolytic thermophile Acidothermus cellulolyticus 11B provides insights into its ecophysiological and evolutionary adaptations.</title>
        <authorList>
            <person name="Barabote R.D."/>
            <person name="Xie G."/>
            <person name="Leu D.H."/>
            <person name="Normand P."/>
            <person name="Necsulea A."/>
            <person name="Daubin V."/>
            <person name="Medigue C."/>
            <person name="Adney W.S."/>
            <person name="Xu X.C."/>
            <person name="Lapidus A."/>
            <person name="Parales R.E."/>
            <person name="Detter C."/>
            <person name="Pujic P."/>
            <person name="Bruce D."/>
            <person name="Lavire C."/>
            <person name="Challacombe J.F."/>
            <person name="Brettin T.S."/>
            <person name="Berry A.M."/>
        </authorList>
    </citation>
    <scope>NUCLEOTIDE SEQUENCE [LARGE SCALE GENOMIC DNA]</scope>
    <source>
        <strain evidence="9">ATCC 43068 / DSM 8971 / 11B</strain>
    </source>
</reference>
<dbReference type="PANTHER" id="PTHR42646">
    <property type="entry name" value="FLAP ENDONUCLEASE XNI"/>
    <property type="match status" value="1"/>
</dbReference>
<keyword evidence="1" id="KW-0540">Nuclease</keyword>
<dbReference type="GO" id="GO:0008409">
    <property type="term" value="F:5'-3' exonuclease activity"/>
    <property type="evidence" value="ECO:0007669"/>
    <property type="project" value="InterPro"/>
</dbReference>
<evidence type="ECO:0000256" key="3">
    <source>
        <dbReference type="ARBA" id="ARBA00022839"/>
    </source>
</evidence>
<dbReference type="InterPro" id="IPR036279">
    <property type="entry name" value="5-3_exonuclease_C_sf"/>
</dbReference>
<feature type="domain" description="5'-3' exonuclease" evidence="7">
    <location>
        <begin position="15"/>
        <end position="280"/>
    </location>
</feature>
<dbReference type="InterPro" id="IPR020045">
    <property type="entry name" value="DNA_polI_H3TH"/>
</dbReference>
<dbReference type="FunCoup" id="A0LU69">
    <property type="interactions" value="5"/>
</dbReference>
<dbReference type="InterPro" id="IPR008918">
    <property type="entry name" value="HhH2"/>
</dbReference>